<organism evidence="2 3">
    <name type="scientific">Candidatus Falkowbacteria bacterium RIFCSPHIGHO2_02_FULL_42_9</name>
    <dbReference type="NCBI Taxonomy" id="1797986"/>
    <lineage>
        <taxon>Bacteria</taxon>
        <taxon>Candidatus Falkowiibacteriota</taxon>
    </lineage>
</organism>
<dbReference type="CDD" id="cd04301">
    <property type="entry name" value="NAT_SF"/>
    <property type="match status" value="1"/>
</dbReference>
<dbReference type="InterPro" id="IPR000182">
    <property type="entry name" value="GNAT_dom"/>
</dbReference>
<name>A0A1F5S726_9BACT</name>
<feature type="domain" description="N-acetyltransferase" evidence="1">
    <location>
        <begin position="11"/>
        <end position="175"/>
    </location>
</feature>
<dbReference type="GO" id="GO:0016747">
    <property type="term" value="F:acyltransferase activity, transferring groups other than amino-acyl groups"/>
    <property type="evidence" value="ECO:0007669"/>
    <property type="project" value="InterPro"/>
</dbReference>
<reference evidence="2 3" key="1">
    <citation type="journal article" date="2016" name="Nat. Commun.">
        <title>Thousands of microbial genomes shed light on interconnected biogeochemical processes in an aquifer system.</title>
        <authorList>
            <person name="Anantharaman K."/>
            <person name="Brown C.T."/>
            <person name="Hug L.A."/>
            <person name="Sharon I."/>
            <person name="Castelle C.J."/>
            <person name="Probst A.J."/>
            <person name="Thomas B.C."/>
            <person name="Singh A."/>
            <person name="Wilkins M.J."/>
            <person name="Karaoz U."/>
            <person name="Brodie E.L."/>
            <person name="Williams K.H."/>
            <person name="Hubbard S.S."/>
            <person name="Banfield J.F."/>
        </authorList>
    </citation>
    <scope>NUCLEOTIDE SEQUENCE [LARGE SCALE GENOMIC DNA]</scope>
</reference>
<dbReference type="PANTHER" id="PTHR43415">
    <property type="entry name" value="SPERMIDINE N(1)-ACETYLTRANSFERASE"/>
    <property type="match status" value="1"/>
</dbReference>
<accession>A0A1F5S726</accession>
<dbReference type="PANTHER" id="PTHR43415:SF3">
    <property type="entry name" value="GNAT-FAMILY ACETYLTRANSFERASE"/>
    <property type="match status" value="1"/>
</dbReference>
<evidence type="ECO:0000313" key="3">
    <source>
        <dbReference type="Proteomes" id="UP000176877"/>
    </source>
</evidence>
<dbReference type="EMBL" id="MFFT01000059">
    <property type="protein sequence ID" value="OGF22233.1"/>
    <property type="molecule type" value="Genomic_DNA"/>
</dbReference>
<proteinExistence type="predicted"/>
<comment type="caution">
    <text evidence="2">The sequence shown here is derived from an EMBL/GenBank/DDBJ whole genome shotgun (WGS) entry which is preliminary data.</text>
</comment>
<dbReference type="Proteomes" id="UP000176877">
    <property type="component" value="Unassembled WGS sequence"/>
</dbReference>
<dbReference type="SUPFAM" id="SSF55729">
    <property type="entry name" value="Acyl-CoA N-acyltransferases (Nat)"/>
    <property type="match status" value="1"/>
</dbReference>
<dbReference type="PROSITE" id="PS51186">
    <property type="entry name" value="GNAT"/>
    <property type="match status" value="1"/>
</dbReference>
<sequence length="184" mass="21171">MKAPILKGEKVILRPINIKEAAHYLRWIKDGQVNKFLIIDGRGLTLEKEKKIIKQFLGHKAKMNWSIYTQDGGHIGTTGLHDIDSKKHFKAMWGIFIGDKSYWGQGLGTDVLKTVLKYCFGKLKLNRIELGVFKFSPRGQRCYEKCGFRVEGIKRQAIKKNGKFIDEIIMSITKDDYNKLNPRA</sequence>
<dbReference type="AlphaFoldDB" id="A0A1F5S726"/>
<evidence type="ECO:0000259" key="1">
    <source>
        <dbReference type="PROSITE" id="PS51186"/>
    </source>
</evidence>
<dbReference type="Pfam" id="PF13302">
    <property type="entry name" value="Acetyltransf_3"/>
    <property type="match status" value="1"/>
</dbReference>
<dbReference type="InterPro" id="IPR016181">
    <property type="entry name" value="Acyl_CoA_acyltransferase"/>
</dbReference>
<protein>
    <recommendedName>
        <fullName evidence="1">N-acetyltransferase domain-containing protein</fullName>
    </recommendedName>
</protein>
<evidence type="ECO:0000313" key="2">
    <source>
        <dbReference type="EMBL" id="OGF22233.1"/>
    </source>
</evidence>
<gene>
    <name evidence="2" type="ORF">A3D45_00740</name>
</gene>
<dbReference type="Gene3D" id="3.40.630.30">
    <property type="match status" value="1"/>
</dbReference>